<dbReference type="InterPro" id="IPR000742">
    <property type="entry name" value="EGF"/>
</dbReference>
<dbReference type="Gene3D" id="2.90.20.10">
    <property type="entry name" value="Plasmodium vivax P25 domain"/>
    <property type="match status" value="1"/>
</dbReference>
<evidence type="ECO:0000256" key="10">
    <source>
        <dbReference type="SAM" id="SignalP"/>
    </source>
</evidence>
<name>A0A8T1MB97_CLOSI</name>
<evidence type="ECO:0000256" key="2">
    <source>
        <dbReference type="ARBA" id="ARBA00022525"/>
    </source>
</evidence>
<evidence type="ECO:0000256" key="9">
    <source>
        <dbReference type="PROSITE-ProRule" id="PRU00076"/>
    </source>
</evidence>
<dbReference type="GO" id="GO:0005509">
    <property type="term" value="F:calcium ion binding"/>
    <property type="evidence" value="ECO:0007669"/>
    <property type="project" value="InterPro"/>
</dbReference>
<evidence type="ECO:0000256" key="4">
    <source>
        <dbReference type="ARBA" id="ARBA00022536"/>
    </source>
</evidence>
<keyword evidence="3" id="KW-0272">Extracellular matrix</keyword>
<keyword evidence="2" id="KW-0964">Secreted</keyword>
<dbReference type="PROSITE" id="PS01186">
    <property type="entry name" value="EGF_2"/>
    <property type="match status" value="6"/>
</dbReference>
<feature type="domain" description="EGF-like" evidence="11">
    <location>
        <begin position="245"/>
        <end position="288"/>
    </location>
</feature>
<dbReference type="InterPro" id="IPR017878">
    <property type="entry name" value="TB_dom"/>
</dbReference>
<keyword evidence="8" id="KW-0325">Glycoprotein</keyword>
<dbReference type="FunFam" id="2.10.25.10:FF:000003">
    <property type="entry name" value="fibrillin-1 isoform X1"/>
    <property type="match status" value="1"/>
</dbReference>
<dbReference type="PROSITE" id="PS51364">
    <property type="entry name" value="TB"/>
    <property type="match status" value="1"/>
</dbReference>
<dbReference type="InterPro" id="IPR009030">
    <property type="entry name" value="Growth_fac_rcpt_cys_sf"/>
</dbReference>
<evidence type="ECO:0000256" key="7">
    <source>
        <dbReference type="ARBA" id="ARBA00023157"/>
    </source>
</evidence>
<evidence type="ECO:0000313" key="13">
    <source>
        <dbReference type="EMBL" id="KAG5446654.1"/>
    </source>
</evidence>
<dbReference type="PROSITE" id="PS01187">
    <property type="entry name" value="EGF_CA"/>
    <property type="match status" value="1"/>
</dbReference>
<reference evidence="13 14" key="1">
    <citation type="journal article" date="2018" name="Biotechnol. Adv.">
        <title>Improved genomic resources and new bioinformatic workflow for the carcinogenic parasite Clonorchis sinensis: Biotechnological implications.</title>
        <authorList>
            <person name="Wang D."/>
            <person name="Korhonen P.K."/>
            <person name="Gasser R.B."/>
            <person name="Young N.D."/>
        </authorList>
    </citation>
    <scope>NUCLEOTIDE SEQUENCE [LARGE SCALE GENOMIC DNA]</scope>
    <source>
        <strain evidence="13">Cs-k2</strain>
    </source>
</reference>
<keyword evidence="6" id="KW-0677">Repeat</keyword>
<dbReference type="OrthoDB" id="6229058at2759"/>
<keyword evidence="4 9" id="KW-0245">EGF-like domain</keyword>
<dbReference type="Pfam" id="PF23106">
    <property type="entry name" value="EGF_Teneurin"/>
    <property type="match status" value="1"/>
</dbReference>
<dbReference type="FunFam" id="2.10.25.10:FF:000001">
    <property type="entry name" value="Tenascin C"/>
    <property type="match status" value="1"/>
</dbReference>
<evidence type="ECO:0000259" key="12">
    <source>
        <dbReference type="PROSITE" id="PS51364"/>
    </source>
</evidence>
<dbReference type="InterPro" id="IPR049883">
    <property type="entry name" value="NOTCH1_EGF-like"/>
</dbReference>
<dbReference type="InterPro" id="IPR018097">
    <property type="entry name" value="EGF_Ca-bd_CS"/>
</dbReference>
<dbReference type="InterPro" id="IPR051145">
    <property type="entry name" value="GAS-SHBG-PROS"/>
</dbReference>
<keyword evidence="7" id="KW-1015">Disulfide bond</keyword>
<evidence type="ECO:0000256" key="3">
    <source>
        <dbReference type="ARBA" id="ARBA00022530"/>
    </source>
</evidence>
<accession>A0A8T1MB97</accession>
<dbReference type="InterPro" id="IPR036773">
    <property type="entry name" value="TB_dom_sf"/>
</dbReference>
<dbReference type="SMART" id="SM00179">
    <property type="entry name" value="EGF_CA"/>
    <property type="match status" value="6"/>
</dbReference>
<keyword evidence="5 10" id="KW-0732">Signal</keyword>
<evidence type="ECO:0000256" key="8">
    <source>
        <dbReference type="ARBA" id="ARBA00023180"/>
    </source>
</evidence>
<dbReference type="AlphaFoldDB" id="A0A8T1MB97"/>
<dbReference type="Pfam" id="PF12661">
    <property type="entry name" value="hEGF"/>
    <property type="match status" value="2"/>
</dbReference>
<dbReference type="Pfam" id="PF07645">
    <property type="entry name" value="EGF_CA"/>
    <property type="match status" value="2"/>
</dbReference>
<dbReference type="PANTHER" id="PTHR24040">
    <property type="entry name" value="LAMININ G-LIKE DOMAIN-CONTAINING PROTEIN"/>
    <property type="match status" value="1"/>
</dbReference>
<reference evidence="13 14" key="2">
    <citation type="journal article" date="2021" name="Genomics">
        <title>High-quality reference genome for Clonorchis sinensis.</title>
        <authorList>
            <person name="Young N.D."/>
            <person name="Stroehlein A.J."/>
            <person name="Kinkar L."/>
            <person name="Wang T."/>
            <person name="Sohn W.M."/>
            <person name="Chang B.C.H."/>
            <person name="Kaur P."/>
            <person name="Weisz D."/>
            <person name="Dudchenko O."/>
            <person name="Aiden E.L."/>
            <person name="Korhonen P.K."/>
            <person name="Gasser R.B."/>
        </authorList>
    </citation>
    <scope>NUCLEOTIDE SEQUENCE [LARGE SCALE GENOMIC DNA]</scope>
    <source>
        <strain evidence="13">Cs-k2</strain>
    </source>
</reference>
<comment type="caution">
    <text evidence="9">Lacks conserved residue(s) required for the propagation of feature annotation.</text>
</comment>
<comment type="caution">
    <text evidence="13">The sequence shown here is derived from an EMBL/GenBank/DDBJ whole genome shotgun (WGS) entry which is preliminary data.</text>
</comment>
<gene>
    <name evidence="13" type="ORF">CSKR_108311</name>
</gene>
<keyword evidence="14" id="KW-1185">Reference proteome</keyword>
<dbReference type="SUPFAM" id="SSF57184">
    <property type="entry name" value="Growth factor receptor domain"/>
    <property type="match status" value="1"/>
</dbReference>
<dbReference type="EMBL" id="NIRI02000056">
    <property type="protein sequence ID" value="KAG5446654.1"/>
    <property type="molecule type" value="Genomic_DNA"/>
</dbReference>
<evidence type="ECO:0000313" key="14">
    <source>
        <dbReference type="Proteomes" id="UP000286415"/>
    </source>
</evidence>
<dbReference type="Pfam" id="PF00008">
    <property type="entry name" value="EGF"/>
    <property type="match status" value="1"/>
</dbReference>
<evidence type="ECO:0000256" key="6">
    <source>
        <dbReference type="ARBA" id="ARBA00022737"/>
    </source>
</evidence>
<comment type="subcellular location">
    <subcellularLocation>
        <location evidence="1">Secreted</location>
        <location evidence="1">Extracellular space</location>
        <location evidence="1">Extracellular matrix</location>
    </subcellularLocation>
</comment>
<dbReference type="Gene3D" id="2.10.25.10">
    <property type="entry name" value="Laminin"/>
    <property type="match status" value="4"/>
</dbReference>
<dbReference type="Proteomes" id="UP000286415">
    <property type="component" value="Unassembled WGS sequence"/>
</dbReference>
<dbReference type="PROSITE" id="PS00010">
    <property type="entry name" value="ASX_HYDROXYL"/>
    <property type="match status" value="1"/>
</dbReference>
<dbReference type="SMART" id="SM00181">
    <property type="entry name" value="EGF"/>
    <property type="match status" value="8"/>
</dbReference>
<dbReference type="Gene3D" id="3.90.290.10">
    <property type="entry name" value="TGF-beta binding (TB) domain"/>
    <property type="match status" value="1"/>
</dbReference>
<feature type="domain" description="TB" evidence="12">
    <location>
        <begin position="137"/>
        <end position="185"/>
    </location>
</feature>
<evidence type="ECO:0000256" key="5">
    <source>
        <dbReference type="ARBA" id="ARBA00022729"/>
    </source>
</evidence>
<feature type="chain" id="PRO_5035913149" evidence="10">
    <location>
        <begin position="29"/>
        <end position="538"/>
    </location>
</feature>
<dbReference type="PROSITE" id="PS00022">
    <property type="entry name" value="EGF_1"/>
    <property type="match status" value="1"/>
</dbReference>
<dbReference type="SUPFAM" id="SSF57581">
    <property type="entry name" value="TB module/8-cys domain"/>
    <property type="match status" value="1"/>
</dbReference>
<feature type="domain" description="EGF-like" evidence="11">
    <location>
        <begin position="203"/>
        <end position="243"/>
    </location>
</feature>
<evidence type="ECO:0000259" key="11">
    <source>
        <dbReference type="PROSITE" id="PS50026"/>
    </source>
</evidence>
<feature type="signal peptide" evidence="10">
    <location>
        <begin position="1"/>
        <end position="28"/>
    </location>
</feature>
<proteinExistence type="predicted"/>
<dbReference type="PANTHER" id="PTHR24040:SF13">
    <property type="entry name" value="FIBROPELLIN-1"/>
    <property type="match status" value="1"/>
</dbReference>
<dbReference type="InterPro" id="IPR000152">
    <property type="entry name" value="EGF-type_Asp/Asn_hydroxyl_site"/>
</dbReference>
<evidence type="ECO:0000256" key="1">
    <source>
        <dbReference type="ARBA" id="ARBA00004498"/>
    </source>
</evidence>
<dbReference type="PROSITE" id="PS50026">
    <property type="entry name" value="EGF_3"/>
    <property type="match status" value="2"/>
</dbReference>
<sequence>MTNQQTQFETLFGAVLIFVSLSVTCSLGVDSNRRICAYGKKPICCSGWYNNISSPCSIPSCAGDCGDYGQCIRPNTCLCADRRLRFSCDADEPESMQHDQPSVTCVDDCNRRGRCVDGTCECDDGFSGEACEEILESACFAKLQRGLCVNPIQYSQHSGNVTTKMSREVCCNSFGIAWGEPCHPCQTSYCGRGYAQKNGSCRDIDECQIPGVCQNGKCSNHEGMFTCKCPDGYTFNEESLQCKPTTDICASHGQQCLPGGRCVPLKSGDFKCVCKWNYRSAGDQKSCIQKKAITFDICAVYSKSICKNGACVSRGNSYECDCNDGFEPSVDRKSCRRKIDVCALHRGYLCPNGECVSFGRDFYCNCDPGFTPSFDRRRCLNHCERMGPNICPNGRCVAMPYGDYECQCYPGYERSTDRKHCVPEATSVTYELPPIMPYVNDEAASPSNFPYAPTARYTGGNQPYQWNSWRSHRAPSYPPFPRRSWSRPNGVSNAPCNQPHIVQRCSGGTCLNLGRHSYMCECLPGFDSYDQGRYCGTK</sequence>
<dbReference type="SUPFAM" id="SSF57196">
    <property type="entry name" value="EGF/Laminin"/>
    <property type="match status" value="2"/>
</dbReference>
<dbReference type="InterPro" id="IPR013032">
    <property type="entry name" value="EGF-like_CS"/>
</dbReference>
<dbReference type="InterPro" id="IPR001881">
    <property type="entry name" value="EGF-like_Ca-bd_dom"/>
</dbReference>
<organism evidence="13 14">
    <name type="scientific">Clonorchis sinensis</name>
    <name type="common">Chinese liver fluke</name>
    <dbReference type="NCBI Taxonomy" id="79923"/>
    <lineage>
        <taxon>Eukaryota</taxon>
        <taxon>Metazoa</taxon>
        <taxon>Spiralia</taxon>
        <taxon>Lophotrochozoa</taxon>
        <taxon>Platyhelminthes</taxon>
        <taxon>Trematoda</taxon>
        <taxon>Digenea</taxon>
        <taxon>Opisthorchiida</taxon>
        <taxon>Opisthorchiata</taxon>
        <taxon>Opisthorchiidae</taxon>
        <taxon>Clonorchis</taxon>
    </lineage>
</organism>
<dbReference type="CDD" id="cd00054">
    <property type="entry name" value="EGF_CA"/>
    <property type="match status" value="1"/>
</dbReference>
<protein>
    <submittedName>
        <fullName evidence="13">Fibrillin-1</fullName>
    </submittedName>
</protein>